<dbReference type="SUPFAM" id="SSF52540">
    <property type="entry name" value="P-loop containing nucleoside triphosphate hydrolases"/>
    <property type="match status" value="1"/>
</dbReference>
<keyword evidence="5" id="KW-1185">Reference proteome</keyword>
<dbReference type="Pfam" id="PF13481">
    <property type="entry name" value="AAA_25"/>
    <property type="match status" value="1"/>
</dbReference>
<evidence type="ECO:0000256" key="1">
    <source>
        <dbReference type="SAM" id="MobiDB-lite"/>
    </source>
</evidence>
<dbReference type="Gene3D" id="3.40.50.300">
    <property type="entry name" value="P-loop containing nucleotide triphosphate hydrolases"/>
    <property type="match status" value="1"/>
</dbReference>
<protein>
    <recommendedName>
        <fullName evidence="6">DNA primase/polymerase bifunctional N-terminal domain-containing protein</fullName>
    </recommendedName>
</protein>
<dbReference type="SMART" id="SM00943">
    <property type="entry name" value="Prim-Pol"/>
    <property type="match status" value="1"/>
</dbReference>
<dbReference type="InterPro" id="IPR027417">
    <property type="entry name" value="P-loop_NTPase"/>
</dbReference>
<organism evidence="4 5">
    <name type="scientific">Novipirellula aureliae</name>
    <dbReference type="NCBI Taxonomy" id="2527966"/>
    <lineage>
        <taxon>Bacteria</taxon>
        <taxon>Pseudomonadati</taxon>
        <taxon>Planctomycetota</taxon>
        <taxon>Planctomycetia</taxon>
        <taxon>Pirellulales</taxon>
        <taxon>Pirellulaceae</taxon>
        <taxon>Novipirellula</taxon>
    </lineage>
</organism>
<dbReference type="EMBL" id="SJPY01000005">
    <property type="protein sequence ID" value="TWU40193.1"/>
    <property type="molecule type" value="Genomic_DNA"/>
</dbReference>
<dbReference type="CDD" id="cd04859">
    <property type="entry name" value="Prim_Pol"/>
    <property type="match status" value="1"/>
</dbReference>
<comment type="caution">
    <text evidence="4">The sequence shown here is derived from an EMBL/GenBank/DDBJ whole genome shotgun (WGS) entry which is preliminary data.</text>
</comment>
<dbReference type="Pfam" id="PF08708">
    <property type="entry name" value="PriCT_1"/>
    <property type="match status" value="1"/>
</dbReference>
<dbReference type="RefSeq" id="WP_146600797.1">
    <property type="nucleotide sequence ID" value="NZ_SJPY01000005.1"/>
</dbReference>
<dbReference type="InterPro" id="IPR015330">
    <property type="entry name" value="DNA_primase/pol_bifunc_N"/>
</dbReference>
<dbReference type="SMART" id="SM00942">
    <property type="entry name" value="PriCT_1"/>
    <property type="match status" value="1"/>
</dbReference>
<dbReference type="Proteomes" id="UP000315471">
    <property type="component" value="Unassembled WGS sequence"/>
</dbReference>
<feature type="domain" description="DNA primase/polymerase bifunctional N-terminal" evidence="3">
    <location>
        <begin position="14"/>
        <end position="171"/>
    </location>
</feature>
<feature type="domain" description="Primase C-terminal 1" evidence="2">
    <location>
        <begin position="190"/>
        <end position="257"/>
    </location>
</feature>
<dbReference type="Pfam" id="PF09250">
    <property type="entry name" value="Prim-Pol"/>
    <property type="match status" value="1"/>
</dbReference>
<dbReference type="AlphaFoldDB" id="A0A5C6DS93"/>
<dbReference type="SUPFAM" id="SSF56747">
    <property type="entry name" value="Prim-pol domain"/>
    <property type="match status" value="1"/>
</dbReference>
<evidence type="ECO:0000259" key="2">
    <source>
        <dbReference type="SMART" id="SM00942"/>
    </source>
</evidence>
<accession>A0A5C6DS93</accession>
<dbReference type="OrthoDB" id="287530at2"/>
<dbReference type="InterPro" id="IPR014820">
    <property type="entry name" value="PriCT_1"/>
</dbReference>
<sequence>MTFQATLSKLHDAALTLADLGYAVFPCASGTKQPITPHGCNDATNDLDTIEDWWRKSPSANIGVSTNGIFVLDVDVGSHWLLEDPERSMDLAVAPLSLTARGGRQYFFRRPEGVAWKNWNSELAKFVDIKVDGGYVVVPPSVLKGGGRYRWAPTMELDVGPEDLPLPPQWLVDDLNRLSDGNSSDRVTTTEVGGNRIPAGQRNGTLARLGGTMRRAGMSVDEIAAAIQETNRVRCVPPMDRDEVDRIAASVARYEPDQINVATIENHFEQDRRAAEEKLFNIVSSRDLDASQYDMEYLINGILVRGQPSMIAGPKKTLKTNISVDLALSLAEATPFLGKFDVNLARRVGVMSGESGAATIQETARRVARAKQLRLADCDGAVWCFDVPQLTNQEHIDAMKRVIEDHALDVLILDPTYLMMLGLGNDAGNLFIVGGLLKSIGELAQETGCTPILCHHLKKSIADPYEPAELENIAWAGFQEFVRQWILLNRRVKYDPGRGGHHELWMSVGGSAGHSGLWGVDVQEGTRDDPGGRRWDVSVLEASDAYELREQAGDLVSEEKQERRKQSKFDRRKQQIVESLSTFPMGESLRGISANVCMRDRTAKEALEILIDEGVVETCQCQKGRSKFTGYKLVSQNGNTNDA</sequence>
<evidence type="ECO:0000313" key="4">
    <source>
        <dbReference type="EMBL" id="TWU40193.1"/>
    </source>
</evidence>
<evidence type="ECO:0000313" key="5">
    <source>
        <dbReference type="Proteomes" id="UP000315471"/>
    </source>
</evidence>
<name>A0A5C6DS93_9BACT</name>
<feature type="region of interest" description="Disordered" evidence="1">
    <location>
        <begin position="551"/>
        <end position="571"/>
    </location>
</feature>
<proteinExistence type="predicted"/>
<gene>
    <name evidence="4" type="ORF">Q31b_35380</name>
</gene>
<evidence type="ECO:0000259" key="3">
    <source>
        <dbReference type="SMART" id="SM00943"/>
    </source>
</evidence>
<reference evidence="4 5" key="1">
    <citation type="submission" date="2019-02" db="EMBL/GenBank/DDBJ databases">
        <title>Deep-cultivation of Planctomycetes and their phenomic and genomic characterization uncovers novel biology.</title>
        <authorList>
            <person name="Wiegand S."/>
            <person name="Jogler M."/>
            <person name="Boedeker C."/>
            <person name="Pinto D."/>
            <person name="Vollmers J."/>
            <person name="Rivas-Marin E."/>
            <person name="Kohn T."/>
            <person name="Peeters S.H."/>
            <person name="Heuer A."/>
            <person name="Rast P."/>
            <person name="Oberbeckmann S."/>
            <person name="Bunk B."/>
            <person name="Jeske O."/>
            <person name="Meyerdierks A."/>
            <person name="Storesund J.E."/>
            <person name="Kallscheuer N."/>
            <person name="Luecker S."/>
            <person name="Lage O.M."/>
            <person name="Pohl T."/>
            <person name="Merkel B.J."/>
            <person name="Hornburger P."/>
            <person name="Mueller R.-W."/>
            <person name="Bruemmer F."/>
            <person name="Labrenz M."/>
            <person name="Spormann A.M."/>
            <person name="Op Den Camp H."/>
            <person name="Overmann J."/>
            <person name="Amann R."/>
            <person name="Jetten M.S.M."/>
            <person name="Mascher T."/>
            <person name="Medema M.H."/>
            <person name="Devos D.P."/>
            <person name="Kaster A.-K."/>
            <person name="Ovreas L."/>
            <person name="Rohde M."/>
            <person name="Galperin M.Y."/>
            <person name="Jogler C."/>
        </authorList>
    </citation>
    <scope>NUCLEOTIDE SEQUENCE [LARGE SCALE GENOMIC DNA]</scope>
    <source>
        <strain evidence="4 5">Q31b</strain>
    </source>
</reference>
<evidence type="ECO:0008006" key="6">
    <source>
        <dbReference type="Google" id="ProtNLM"/>
    </source>
</evidence>